<keyword evidence="3 7" id="KW-0378">Hydrolase</keyword>
<evidence type="ECO:0000256" key="9">
    <source>
        <dbReference type="RuleBase" id="RU004320"/>
    </source>
</evidence>
<dbReference type="PANTHER" id="PTHR17224:SF1">
    <property type="entry name" value="PEPTIDYL-TRNA HYDROLASE"/>
    <property type="match status" value="1"/>
</dbReference>
<dbReference type="CDD" id="cd00462">
    <property type="entry name" value="PTH"/>
    <property type="match status" value="1"/>
</dbReference>
<evidence type="ECO:0000256" key="7">
    <source>
        <dbReference type="HAMAP-Rule" id="MF_00083"/>
    </source>
</evidence>
<dbReference type="InterPro" id="IPR018171">
    <property type="entry name" value="Pept_tRNA_hydro_CS"/>
</dbReference>
<dbReference type="Proteomes" id="UP001164761">
    <property type="component" value="Chromosome"/>
</dbReference>
<keyword evidence="2 7" id="KW-0820">tRNA-binding</keyword>
<feature type="binding site" evidence="7">
    <location>
        <position position="66"/>
    </location>
    <ligand>
        <name>tRNA</name>
        <dbReference type="ChEBI" id="CHEBI:17843"/>
    </ligand>
</feature>
<accession>A0ABY6ZJC2</accession>
<evidence type="ECO:0000256" key="1">
    <source>
        <dbReference type="ARBA" id="ARBA00013260"/>
    </source>
</evidence>
<comment type="catalytic activity">
    <reaction evidence="7 8">
        <text>an N-acyl-L-alpha-aminoacyl-tRNA + H2O = an N-acyl-L-amino acid + a tRNA + H(+)</text>
        <dbReference type="Rhea" id="RHEA:54448"/>
        <dbReference type="Rhea" id="RHEA-COMP:10123"/>
        <dbReference type="Rhea" id="RHEA-COMP:13883"/>
        <dbReference type="ChEBI" id="CHEBI:15377"/>
        <dbReference type="ChEBI" id="CHEBI:15378"/>
        <dbReference type="ChEBI" id="CHEBI:59874"/>
        <dbReference type="ChEBI" id="CHEBI:78442"/>
        <dbReference type="ChEBI" id="CHEBI:138191"/>
        <dbReference type="EC" id="3.1.1.29"/>
    </reaction>
</comment>
<dbReference type="EMBL" id="CP104067">
    <property type="protein sequence ID" value="WAH42206.1"/>
    <property type="molecule type" value="Genomic_DNA"/>
</dbReference>
<comment type="function">
    <text evidence="7">Catalyzes the release of premature peptidyl moieties from peptidyl-tRNA molecules trapped in stalled 50S ribosomal subunits, and thus maintains levels of free tRNAs and 50S ribosomes.</text>
</comment>
<name>A0ABY6ZJC2_9BACL</name>
<comment type="subunit">
    <text evidence="7">Monomer.</text>
</comment>
<dbReference type="Pfam" id="PF01195">
    <property type="entry name" value="Pept_tRNA_hydro"/>
    <property type="match status" value="1"/>
</dbReference>
<keyword evidence="11" id="KW-1185">Reference proteome</keyword>
<comment type="similarity">
    <text evidence="5 7 9">Belongs to the PTH family.</text>
</comment>
<dbReference type="PROSITE" id="PS01195">
    <property type="entry name" value="PEPT_TRNA_HYDROL_1"/>
    <property type="match status" value="1"/>
</dbReference>
<comment type="subcellular location">
    <subcellularLocation>
        <location evidence="7">Cytoplasm</location>
    </subcellularLocation>
</comment>
<dbReference type="RefSeq" id="WP_268006099.1">
    <property type="nucleotide sequence ID" value="NZ_BSUT01000001.1"/>
</dbReference>
<evidence type="ECO:0000256" key="2">
    <source>
        <dbReference type="ARBA" id="ARBA00022555"/>
    </source>
</evidence>
<organism evidence="10 11">
    <name type="scientific">Alicyclobacillus fastidiosus</name>
    <dbReference type="NCBI Taxonomy" id="392011"/>
    <lineage>
        <taxon>Bacteria</taxon>
        <taxon>Bacillati</taxon>
        <taxon>Bacillota</taxon>
        <taxon>Bacilli</taxon>
        <taxon>Bacillales</taxon>
        <taxon>Alicyclobacillaceae</taxon>
        <taxon>Alicyclobacillus</taxon>
    </lineage>
</organism>
<dbReference type="InterPro" id="IPR001328">
    <property type="entry name" value="Pept_tRNA_hydro"/>
</dbReference>
<dbReference type="PROSITE" id="PS01196">
    <property type="entry name" value="PEPT_TRNA_HYDROL_2"/>
    <property type="match status" value="1"/>
</dbReference>
<dbReference type="InterPro" id="IPR036416">
    <property type="entry name" value="Pept_tRNA_hydro_sf"/>
</dbReference>
<sequence>MKVIVGLGNPGPKYEQTRHNVGFWVVDRLAAKLGVSVTRAKFQSFVGESRVGNETVLLVKPQTFMNLSGMAVQEIVNYYRLRTEEDVIIAYDDMDFAPGQLKLRARGSAGGHNGIKSIVAQLGTESFCRMRLGIGRPAPGIDVIGHVLGAFAKDDRTRVDKAAEAATEAALYSVEHGFERAMNEYNQVSF</sequence>
<keyword evidence="7" id="KW-0963">Cytoplasm</keyword>
<feature type="binding site" evidence="7">
    <location>
        <position position="64"/>
    </location>
    <ligand>
        <name>tRNA</name>
        <dbReference type="ChEBI" id="CHEBI:17843"/>
    </ligand>
</feature>
<protein>
    <recommendedName>
        <fullName evidence="6 7">Peptidyl-tRNA hydrolase</fullName>
        <shortName evidence="7">Pth</shortName>
        <ecNumber evidence="1 7">3.1.1.29</ecNumber>
    </recommendedName>
</protein>
<proteinExistence type="inferred from homology"/>
<evidence type="ECO:0000256" key="4">
    <source>
        <dbReference type="ARBA" id="ARBA00022884"/>
    </source>
</evidence>
<feature type="active site" description="Proton acceptor" evidence="7">
    <location>
        <position position="19"/>
    </location>
</feature>
<feature type="binding site" evidence="7">
    <location>
        <position position="14"/>
    </location>
    <ligand>
        <name>tRNA</name>
        <dbReference type="ChEBI" id="CHEBI:17843"/>
    </ligand>
</feature>
<dbReference type="HAMAP" id="MF_00083">
    <property type="entry name" value="Pept_tRNA_hydro_bact"/>
    <property type="match status" value="1"/>
</dbReference>
<evidence type="ECO:0000256" key="3">
    <source>
        <dbReference type="ARBA" id="ARBA00022801"/>
    </source>
</evidence>
<comment type="function">
    <text evidence="7">Hydrolyzes ribosome-free peptidyl-tRNAs (with 1 or more amino acids incorporated), which drop off the ribosome during protein synthesis, or as a result of ribosome stalling.</text>
</comment>
<dbReference type="NCBIfam" id="TIGR00447">
    <property type="entry name" value="pth"/>
    <property type="match status" value="1"/>
</dbReference>
<dbReference type="PANTHER" id="PTHR17224">
    <property type="entry name" value="PEPTIDYL-TRNA HYDROLASE"/>
    <property type="match status" value="1"/>
</dbReference>
<dbReference type="GO" id="GO:0004045">
    <property type="term" value="F:peptidyl-tRNA hydrolase activity"/>
    <property type="evidence" value="ECO:0007669"/>
    <property type="project" value="UniProtKB-EC"/>
</dbReference>
<feature type="binding site" evidence="7">
    <location>
        <position position="113"/>
    </location>
    <ligand>
        <name>tRNA</name>
        <dbReference type="ChEBI" id="CHEBI:17843"/>
    </ligand>
</feature>
<dbReference type="SUPFAM" id="SSF53178">
    <property type="entry name" value="Peptidyl-tRNA hydrolase-like"/>
    <property type="match status" value="1"/>
</dbReference>
<dbReference type="EC" id="3.1.1.29" evidence="1 7"/>
<evidence type="ECO:0000256" key="6">
    <source>
        <dbReference type="ARBA" id="ARBA00050038"/>
    </source>
</evidence>
<reference evidence="10" key="1">
    <citation type="submission" date="2022-08" db="EMBL/GenBank/DDBJ databases">
        <title>Alicyclobacillus fastidiosus DSM 17978, complete genome.</title>
        <authorList>
            <person name="Wang Q."/>
            <person name="Cai R."/>
            <person name="Wang Z."/>
        </authorList>
    </citation>
    <scope>NUCLEOTIDE SEQUENCE</scope>
    <source>
        <strain evidence="10">DSM 17978</strain>
    </source>
</reference>
<dbReference type="Gene3D" id="3.40.50.1470">
    <property type="entry name" value="Peptidyl-tRNA hydrolase"/>
    <property type="match status" value="1"/>
</dbReference>
<feature type="site" description="Discriminates between blocked and unblocked aminoacyl-tRNA" evidence="7">
    <location>
        <position position="9"/>
    </location>
</feature>
<evidence type="ECO:0000256" key="5">
    <source>
        <dbReference type="ARBA" id="ARBA00038063"/>
    </source>
</evidence>
<feature type="site" description="Stabilizes the basic form of H active site to accept a proton" evidence="7">
    <location>
        <position position="92"/>
    </location>
</feature>
<evidence type="ECO:0000256" key="8">
    <source>
        <dbReference type="RuleBase" id="RU000673"/>
    </source>
</evidence>
<evidence type="ECO:0000313" key="11">
    <source>
        <dbReference type="Proteomes" id="UP001164761"/>
    </source>
</evidence>
<gene>
    <name evidence="7 10" type="primary">pth</name>
    <name evidence="10" type="ORF">NZD89_01440</name>
</gene>
<keyword evidence="4 7" id="KW-0694">RNA-binding</keyword>
<evidence type="ECO:0000313" key="10">
    <source>
        <dbReference type="EMBL" id="WAH42206.1"/>
    </source>
</evidence>